<dbReference type="EMBL" id="CP031320">
    <property type="protein sequence ID" value="AXK36070.1"/>
    <property type="molecule type" value="Genomic_DNA"/>
</dbReference>
<evidence type="ECO:0000313" key="7">
    <source>
        <dbReference type="Proteomes" id="UP000254425"/>
    </source>
</evidence>
<evidence type="ECO:0000313" key="6">
    <source>
        <dbReference type="EMBL" id="AXK36070.1"/>
    </source>
</evidence>
<dbReference type="Gene3D" id="1.10.101.10">
    <property type="entry name" value="PGBD-like superfamily/PGBD"/>
    <property type="match status" value="1"/>
</dbReference>
<reference evidence="6 7" key="1">
    <citation type="submission" date="2018-07" db="EMBL/GenBank/DDBJ databases">
        <title>Draft genome of the type strain Streptomyces armeniacus ATCC 15676.</title>
        <authorList>
            <person name="Labana P."/>
            <person name="Gosse J.T."/>
            <person name="Boddy C.N."/>
        </authorList>
    </citation>
    <scope>NUCLEOTIDE SEQUENCE [LARGE SCALE GENOMIC DNA]</scope>
    <source>
        <strain evidence="6 7">ATCC 15676</strain>
    </source>
</reference>
<dbReference type="AlphaFoldDB" id="A0A345XWQ4"/>
<keyword evidence="4" id="KW-0732">Signal</keyword>
<comment type="subcellular location">
    <subcellularLocation>
        <location evidence="1">Cell envelope</location>
    </subcellularLocation>
</comment>
<dbReference type="InterPro" id="IPR002477">
    <property type="entry name" value="Peptidoglycan-bd-like"/>
</dbReference>
<name>A0A345XWQ4_9ACTN</name>
<feature type="region of interest" description="Disordered" evidence="3">
    <location>
        <begin position="225"/>
        <end position="245"/>
    </location>
</feature>
<evidence type="ECO:0000256" key="3">
    <source>
        <dbReference type="SAM" id="MobiDB-lite"/>
    </source>
</evidence>
<dbReference type="PANTHER" id="PTHR32347">
    <property type="entry name" value="EFFLUX SYSTEM COMPONENT YKNX-RELATED"/>
    <property type="match status" value="1"/>
</dbReference>
<dbReference type="GO" id="GO:0030313">
    <property type="term" value="C:cell envelope"/>
    <property type="evidence" value="ECO:0007669"/>
    <property type="project" value="UniProtKB-SubCell"/>
</dbReference>
<dbReference type="SUPFAM" id="SSF47090">
    <property type="entry name" value="PGBD-like"/>
    <property type="match status" value="1"/>
</dbReference>
<evidence type="ECO:0000259" key="5">
    <source>
        <dbReference type="Pfam" id="PF01471"/>
    </source>
</evidence>
<evidence type="ECO:0000256" key="1">
    <source>
        <dbReference type="ARBA" id="ARBA00004196"/>
    </source>
</evidence>
<dbReference type="KEGG" id="sarm:DVA86_29210"/>
<dbReference type="RefSeq" id="WP_245997317.1">
    <property type="nucleotide sequence ID" value="NZ_CP031320.1"/>
</dbReference>
<accession>A0A345XWQ4</accession>
<protein>
    <submittedName>
        <fullName evidence="6">Efflux RND transporter periplasmic adaptor subunit</fullName>
    </submittedName>
</protein>
<dbReference type="Proteomes" id="UP000254425">
    <property type="component" value="Chromosome"/>
</dbReference>
<dbReference type="PANTHER" id="PTHR32347:SF23">
    <property type="entry name" value="BLL5650 PROTEIN"/>
    <property type="match status" value="1"/>
</dbReference>
<gene>
    <name evidence="6" type="ORF">DVA86_29210</name>
</gene>
<feature type="signal peptide" evidence="4">
    <location>
        <begin position="1"/>
        <end position="30"/>
    </location>
</feature>
<dbReference type="InterPro" id="IPR036365">
    <property type="entry name" value="PGBD-like_sf"/>
</dbReference>
<dbReference type="Pfam" id="PF01471">
    <property type="entry name" value="PG_binding_1"/>
    <property type="match status" value="1"/>
</dbReference>
<proteinExistence type="predicted"/>
<keyword evidence="2" id="KW-0175">Coiled coil</keyword>
<evidence type="ECO:0000256" key="2">
    <source>
        <dbReference type="ARBA" id="ARBA00023054"/>
    </source>
</evidence>
<dbReference type="InterPro" id="IPR036366">
    <property type="entry name" value="PGBDSf"/>
</dbReference>
<dbReference type="Gene3D" id="2.40.420.20">
    <property type="match status" value="1"/>
</dbReference>
<sequence length="359" mass="37032">MRGRIPVKRGTVLAAVLTVLAVAGGTTAFATLNSSDGGGTTRDSGLPPDTAAVERGDLSESVQADGTIGHAGERKINAAAAGTLTWAPKAGSVIKRNGELYAVNGRSVRLMYGSQPMYRTLKDGVEGDDVRQFEKNLAALGYTGFTVDDEYTDLTADAVERWQEANGDKETGTVGPEHVAFAPDAVRVESAARSVGDQAAPGQPVLTTTGSERVVTMKLDVSESGSAKKGDKVTVTLPDGSSAAGEIRTVGTSAKPDGENPEDDSPKISVTVSLDEPEKADALDKAPVTVELRGETRKDVLTVPVEALLALPGGGFGVQVVEHGKARDVRVEPGLFAQGRVEVGGGGLSEGTKVGVPEL</sequence>
<evidence type="ECO:0000256" key="4">
    <source>
        <dbReference type="SAM" id="SignalP"/>
    </source>
</evidence>
<organism evidence="6 7">
    <name type="scientific">Streptomyces armeniacus</name>
    <dbReference type="NCBI Taxonomy" id="83291"/>
    <lineage>
        <taxon>Bacteria</taxon>
        <taxon>Bacillati</taxon>
        <taxon>Actinomycetota</taxon>
        <taxon>Actinomycetes</taxon>
        <taxon>Kitasatosporales</taxon>
        <taxon>Streptomycetaceae</taxon>
        <taxon>Streptomyces</taxon>
    </lineage>
</organism>
<dbReference type="InterPro" id="IPR050465">
    <property type="entry name" value="UPF0194_transport"/>
</dbReference>
<keyword evidence="7" id="KW-1185">Reference proteome</keyword>
<feature type="domain" description="Peptidoglycan binding-like" evidence="5">
    <location>
        <begin position="127"/>
        <end position="177"/>
    </location>
</feature>
<feature type="chain" id="PRO_5016947106" evidence="4">
    <location>
        <begin position="31"/>
        <end position="359"/>
    </location>
</feature>